<dbReference type="SUPFAM" id="SSF117074">
    <property type="entry name" value="Hypothetical protein PA1324"/>
    <property type="match status" value="1"/>
</dbReference>
<dbReference type="Pfam" id="PF17210">
    <property type="entry name" value="SdrD_B"/>
    <property type="match status" value="1"/>
</dbReference>
<evidence type="ECO:0000256" key="5">
    <source>
        <dbReference type="SAM" id="Phobius"/>
    </source>
</evidence>
<keyword evidence="5" id="KW-1133">Transmembrane helix</keyword>
<evidence type="ECO:0000259" key="6">
    <source>
        <dbReference type="Pfam" id="PF17210"/>
    </source>
</evidence>
<feature type="domain" description="DUF7507" evidence="7">
    <location>
        <begin position="1587"/>
        <end position="1698"/>
    </location>
</feature>
<dbReference type="InterPro" id="IPR013783">
    <property type="entry name" value="Ig-like_fold"/>
</dbReference>
<evidence type="ECO:0000256" key="2">
    <source>
        <dbReference type="ARBA" id="ARBA00022525"/>
    </source>
</evidence>
<evidence type="ECO:0000256" key="1">
    <source>
        <dbReference type="ARBA" id="ARBA00004613"/>
    </source>
</evidence>
<accession>A0A1I5A6D1</accession>
<keyword evidence="2" id="KW-0964">Secreted</keyword>
<feature type="domain" description="DUF7507" evidence="7">
    <location>
        <begin position="1217"/>
        <end position="1319"/>
    </location>
</feature>
<dbReference type="InterPro" id="IPR055354">
    <property type="entry name" value="DUF7507"/>
</dbReference>
<dbReference type="InterPro" id="IPR051172">
    <property type="entry name" value="Chlamydia_OmcB"/>
</dbReference>
<name>A0A1I5A6D1_9CLOT</name>
<feature type="domain" description="SD-repeat containing protein B" evidence="6">
    <location>
        <begin position="1096"/>
        <end position="1194"/>
    </location>
</feature>
<protein>
    <submittedName>
        <fullName evidence="8">Conserved repeat domain-containing protein</fullName>
    </submittedName>
</protein>
<dbReference type="Proteomes" id="UP000181899">
    <property type="component" value="Unassembled WGS sequence"/>
</dbReference>
<dbReference type="OrthoDB" id="21834at2"/>
<gene>
    <name evidence="8" type="ORF">SAMN04488695_102347</name>
</gene>
<evidence type="ECO:0000259" key="7">
    <source>
        <dbReference type="Pfam" id="PF24346"/>
    </source>
</evidence>
<feature type="domain" description="DUF7507" evidence="7">
    <location>
        <begin position="1468"/>
        <end position="1574"/>
    </location>
</feature>
<comment type="subcellular location">
    <subcellularLocation>
        <location evidence="1">Secreted</location>
    </subcellularLocation>
</comment>
<dbReference type="GO" id="GO:0005576">
    <property type="term" value="C:extracellular region"/>
    <property type="evidence" value="ECO:0007669"/>
    <property type="project" value="UniProtKB-SubCell"/>
</dbReference>
<keyword evidence="5" id="KW-0472">Membrane</keyword>
<sequence>MNKKYRRITAYLLMILVLLQFFVKETKVVQAENESALSILSVMATTESGEAVTKVFKEEPFFLMYEVLEKEGVNFVEEGQPQPLGRIPAPFLIEEDQEVPVVIEGEDNTSLGTVYVKKDGTLSLSMNRSGGGEKEKPSFGVFSVKVSLSSEMKPGSYVVPVPLSGEVFGQVNLEVFEGKPVPEDPSLELVLEEGVVKEAVEEEKMEESLEGILAAPTEEESSTEEPLSEEMPTAGADNPLSDVRLELSTHIKDKVVYFTGEEVFFYLDVDLSAITEGIDSPELVLRIPKKYVQSLKASDLSAQDSKVISVVEEDFLITYKLTSLTGGMTLRVPFSVTTHNGNTPDGYVLPVEGVLKQGPDQVVKTASLSVSYAVYKPNLQKSIRAGSYYTSTDGVSVFAGVSDEADPSLISSKTGTYVSFIYQIVPKPGTTYPSSNTGGRNYSSYTITDYVPEGAVFDKEANLGWVYDEVTREAVFTGVGNSLLSYFGVLYNSPVLKLRFPSQPVNTDFVNKAKLSAVPLDKTEEESLLIREDDIKFRLNTTVRKFTVSKNRMHPLQIIDDLREKSKVYGFNLTVNNTEMELPLENFTIRDYGLDERMKFTRVEIPRSLAYEGLLEVVVKDAQGVETLLDRDISVKDAAYVRDVPEETEEIILRSQAGGVLPFNSSFTMRTYVTFKDPASVKYSDKAVENYLYNYMEVKGAYKGVGGELSALSSSFYELIPYKPQVYLSKTRTSSSISYFMGEEVQFTLTGWMSGSGKILPGDEFQGEKIVDLLPPGIEYVPGSGSVYYHYHLPRRDYIDTVPEVVYNYKGTGLTALIWSFLRPVEGIPYEGFGNLALFNLYYRVKVTKYAAEGTNTNSAWLTWTNNDKIFPLNAKKDQYDIDGDGNVEELFSSTQNAFRFIPPKELILTKKVKGSLDDLYLLPPSTGGNELGTEGVYELQVYNNSIVDISTLGFLDVLPHVGDEMGVPDREGNPIPRGSQFPVSLTGPVTVPSKFTAYYSSTSPLKDLEAYYAGDHWSLEVSDYSAVKAVKIVLTQGVLKTGQKVSFYVPYEVPLDTDLKTGMVATNSFMGTVNTKNFFETNAVSTALYRYEVDGYLFNEEDGDGVFQEEEGVFSDYIVELTDEKGNPVLDPDGNPVTTRTDEKGYYHLDVFREGTYKIRVKTPEGYEITTLKEEENLGSHLEPDGSTKAFPLNRENLKARKNAGFLGVLSDMAFTKSLKEGQLVLGNTLLYSFSLKNTGTVSLRGVKITDALEGISDLKNYKADEEPVDSLEGLVLSPGSTLTAEASYEVTQKDVDRGFVLNHAEAAAYDKEGKELKKEAKVRVEGELLPEITLTKTSEESSFKEKEEVLHFTLVAENTGNVTLYGVEIEDLLPDLFDVSFTLRNKEGETLGSSPVNGEVMLLPGEALIMKASYRVTQKDADQGEILNRAVATAYRHDPGALEPEEENDKVADEAELTIKGTGTSSLSFEKTVDRKELLAGDLLTYTFTLKNTGERTLKDLRIVDGLQGLSELFDIQVDEHPIENLKGLSLLPGEVLKAKASYLVTQKDVDAGILVNEAVATALDPQGEKLEAKSTAVLTAEGVPYLTIRKTSDKTKFDHLGEEIRFTVEAKNQGAVTIKKVLLADHLPNLYDVTVSQLTEGGEVLTEDVKNGEVTLLPGQSLRLTASYKVTEEDLEAKELINYAEVTGEDPKGEKLFASDKVTLKKEQGEIGEQEEVSTLPSTGSAKEYWPLLGLILLLGGGGYFGSLLLKSERRKRERRGARPW</sequence>
<evidence type="ECO:0000313" key="8">
    <source>
        <dbReference type="EMBL" id="SFN57958.1"/>
    </source>
</evidence>
<evidence type="ECO:0000313" key="9">
    <source>
        <dbReference type="Proteomes" id="UP000181899"/>
    </source>
</evidence>
<evidence type="ECO:0000256" key="3">
    <source>
        <dbReference type="ARBA" id="ARBA00022729"/>
    </source>
</evidence>
<dbReference type="InterPro" id="IPR047589">
    <property type="entry name" value="DUF11_rpt"/>
</dbReference>
<feature type="transmembrane region" description="Helical" evidence="5">
    <location>
        <begin position="1732"/>
        <end position="1753"/>
    </location>
</feature>
<feature type="compositionally biased region" description="Acidic residues" evidence="4">
    <location>
        <begin position="217"/>
        <end position="228"/>
    </location>
</feature>
<evidence type="ECO:0000256" key="4">
    <source>
        <dbReference type="SAM" id="MobiDB-lite"/>
    </source>
</evidence>
<dbReference type="Gene3D" id="2.60.40.10">
    <property type="entry name" value="Immunoglobulins"/>
    <property type="match status" value="1"/>
</dbReference>
<dbReference type="RefSeq" id="WP_074911465.1">
    <property type="nucleotide sequence ID" value="NZ_FOVK01000002.1"/>
</dbReference>
<dbReference type="STRING" id="398199.SAMN05421804_10291"/>
<dbReference type="PANTHER" id="PTHR34819">
    <property type="entry name" value="LARGE CYSTEINE-RICH PERIPLASMIC PROTEIN OMCB"/>
    <property type="match status" value="1"/>
</dbReference>
<dbReference type="Pfam" id="PF24346">
    <property type="entry name" value="DUF7507"/>
    <property type="match status" value="4"/>
</dbReference>
<feature type="domain" description="DUF7507" evidence="7">
    <location>
        <begin position="1332"/>
        <end position="1438"/>
    </location>
</feature>
<dbReference type="NCBIfam" id="TIGR01451">
    <property type="entry name" value="B_ant_repeat"/>
    <property type="match status" value="2"/>
</dbReference>
<reference evidence="8 9" key="1">
    <citation type="submission" date="2016-10" db="EMBL/GenBank/DDBJ databases">
        <authorList>
            <person name="de Groot N.N."/>
        </authorList>
    </citation>
    <scope>NUCLEOTIDE SEQUENCE [LARGE SCALE GENOMIC DNA]</scope>
    <source>
        <strain evidence="8 9">ML2</strain>
    </source>
</reference>
<keyword evidence="9" id="KW-1185">Reference proteome</keyword>
<feature type="region of interest" description="Disordered" evidence="4">
    <location>
        <begin position="214"/>
        <end position="239"/>
    </location>
</feature>
<dbReference type="InterPro" id="IPR033764">
    <property type="entry name" value="Sdr_B"/>
</dbReference>
<organism evidence="8 9">
    <name type="scientific">Proteiniclasticum ruminis</name>
    <dbReference type="NCBI Taxonomy" id="398199"/>
    <lineage>
        <taxon>Bacteria</taxon>
        <taxon>Bacillati</taxon>
        <taxon>Bacillota</taxon>
        <taxon>Clostridia</taxon>
        <taxon>Eubacteriales</taxon>
        <taxon>Clostridiaceae</taxon>
        <taxon>Proteiniclasticum</taxon>
    </lineage>
</organism>
<keyword evidence="5" id="KW-0812">Transmembrane</keyword>
<proteinExistence type="predicted"/>
<keyword evidence="3" id="KW-0732">Signal</keyword>
<dbReference type="PANTHER" id="PTHR34819:SF3">
    <property type="entry name" value="CELL SURFACE PROTEIN"/>
    <property type="match status" value="1"/>
</dbReference>
<dbReference type="EMBL" id="FOVK01000002">
    <property type="protein sequence ID" value="SFN57958.1"/>
    <property type="molecule type" value="Genomic_DNA"/>
</dbReference>